<reference evidence="2" key="2">
    <citation type="submission" date="2020-11" db="EMBL/GenBank/DDBJ databases">
        <authorList>
            <person name="McCartney M.A."/>
            <person name="Auch B."/>
            <person name="Kono T."/>
            <person name="Mallez S."/>
            <person name="Becker A."/>
            <person name="Gohl D.M."/>
            <person name="Silverstein K.A.T."/>
            <person name="Koren S."/>
            <person name="Bechman K.B."/>
            <person name="Herman A."/>
            <person name="Abrahante J.E."/>
            <person name="Garbe J."/>
        </authorList>
    </citation>
    <scope>NUCLEOTIDE SEQUENCE</scope>
    <source>
        <strain evidence="2">Duluth1</strain>
        <tissue evidence="2">Whole animal</tissue>
    </source>
</reference>
<comment type="caution">
    <text evidence="2">The sequence shown here is derived from an EMBL/GenBank/DDBJ whole genome shotgun (WGS) entry which is preliminary data.</text>
</comment>
<feature type="chain" id="PRO_5039523130" evidence="1">
    <location>
        <begin position="23"/>
        <end position="78"/>
    </location>
</feature>
<dbReference type="Proteomes" id="UP000828390">
    <property type="component" value="Unassembled WGS sequence"/>
</dbReference>
<dbReference type="AlphaFoldDB" id="A0A9D3YC44"/>
<gene>
    <name evidence="2" type="ORF">DPMN_083158</name>
</gene>
<sequence length="78" mass="8608">MRLLCLLAFIMLIFLFTVPVKPLYSVKTVQEDAQSLEVATTFPDLPAINEGGQPSFLGLIYRKVTSPDLACPEGKCFT</sequence>
<keyword evidence="3" id="KW-1185">Reference proteome</keyword>
<organism evidence="2 3">
    <name type="scientific">Dreissena polymorpha</name>
    <name type="common">Zebra mussel</name>
    <name type="synonym">Mytilus polymorpha</name>
    <dbReference type="NCBI Taxonomy" id="45954"/>
    <lineage>
        <taxon>Eukaryota</taxon>
        <taxon>Metazoa</taxon>
        <taxon>Spiralia</taxon>
        <taxon>Lophotrochozoa</taxon>
        <taxon>Mollusca</taxon>
        <taxon>Bivalvia</taxon>
        <taxon>Autobranchia</taxon>
        <taxon>Heteroconchia</taxon>
        <taxon>Euheterodonta</taxon>
        <taxon>Imparidentia</taxon>
        <taxon>Neoheterodontei</taxon>
        <taxon>Myida</taxon>
        <taxon>Dreissenoidea</taxon>
        <taxon>Dreissenidae</taxon>
        <taxon>Dreissena</taxon>
    </lineage>
</organism>
<evidence type="ECO:0000313" key="3">
    <source>
        <dbReference type="Proteomes" id="UP000828390"/>
    </source>
</evidence>
<dbReference type="EMBL" id="JAIWYP010000016">
    <property type="protein sequence ID" value="KAH3695700.1"/>
    <property type="molecule type" value="Genomic_DNA"/>
</dbReference>
<proteinExistence type="predicted"/>
<name>A0A9D3YC44_DREPO</name>
<evidence type="ECO:0000256" key="1">
    <source>
        <dbReference type="SAM" id="SignalP"/>
    </source>
</evidence>
<keyword evidence="1" id="KW-0732">Signal</keyword>
<protein>
    <submittedName>
        <fullName evidence="2">Uncharacterized protein</fullName>
    </submittedName>
</protein>
<feature type="signal peptide" evidence="1">
    <location>
        <begin position="1"/>
        <end position="22"/>
    </location>
</feature>
<accession>A0A9D3YC44</accession>
<reference evidence="2" key="1">
    <citation type="journal article" date="2019" name="bioRxiv">
        <title>The Genome of the Zebra Mussel, Dreissena polymorpha: A Resource for Invasive Species Research.</title>
        <authorList>
            <person name="McCartney M.A."/>
            <person name="Auch B."/>
            <person name="Kono T."/>
            <person name="Mallez S."/>
            <person name="Zhang Y."/>
            <person name="Obille A."/>
            <person name="Becker A."/>
            <person name="Abrahante J.E."/>
            <person name="Garbe J."/>
            <person name="Badalamenti J.P."/>
            <person name="Herman A."/>
            <person name="Mangelson H."/>
            <person name="Liachko I."/>
            <person name="Sullivan S."/>
            <person name="Sone E.D."/>
            <person name="Koren S."/>
            <person name="Silverstein K.A.T."/>
            <person name="Beckman K.B."/>
            <person name="Gohl D.M."/>
        </authorList>
    </citation>
    <scope>NUCLEOTIDE SEQUENCE</scope>
    <source>
        <strain evidence="2">Duluth1</strain>
        <tissue evidence="2">Whole animal</tissue>
    </source>
</reference>
<evidence type="ECO:0000313" key="2">
    <source>
        <dbReference type="EMBL" id="KAH3695700.1"/>
    </source>
</evidence>